<dbReference type="PANTHER" id="PTHR31659">
    <property type="entry name" value="PROTEIN: UPF0503-LIKE PROTEIN, PUTATIVE (DUF740)-RELATED"/>
    <property type="match status" value="1"/>
</dbReference>
<protein>
    <submittedName>
        <fullName evidence="2">Uncharacterized protein</fullName>
    </submittedName>
</protein>
<accession>A0A2N9HXS9</accession>
<gene>
    <name evidence="2" type="ORF">FSB_LOCUS44386</name>
</gene>
<feature type="region of interest" description="Disordered" evidence="1">
    <location>
        <begin position="191"/>
        <end position="220"/>
    </location>
</feature>
<evidence type="ECO:0000313" key="2">
    <source>
        <dbReference type="EMBL" id="SPD16504.1"/>
    </source>
</evidence>
<feature type="compositionally biased region" description="Pro residues" evidence="1">
    <location>
        <begin position="159"/>
        <end position="169"/>
    </location>
</feature>
<feature type="compositionally biased region" description="Low complexity" evidence="1">
    <location>
        <begin position="620"/>
        <end position="630"/>
    </location>
</feature>
<sequence length="636" mass="70872">MGCISAGGVHAIHHFTKKEKSNSSRLLQRDKSNQDAIFKLFKPLQLIPALHSTGNNKFWYCSRSRFMHNSSKTTDSNQEMKKYDGRPITMSITGSQFQDLGNHELLSLGVTATHPNPSPASAPHASASASLPSTQPRATRSPSPPPLPLSSAAPNLTQPRPPPPLPLSPTLPAVNLATLELGTLSVTSSISTTARKNNQKKKKEEEEIRVSSEAPNVEVSNDQEDEIVEEATELKTMKEFIDLEWQSKKRGGTSGGGRDFKNIAGSVWEAASMFSKKLSKWRRKKKKINKHCGDFVEVDVNRSVRPWRETQSEIGDYAFGRRSCDTDPRLSVDAAVARYSFDEPKASWDGYLIGGNAYPNPNPRLLTPLVSVIEDANQSRPSMDLIGGSAQTKDYYSEMSRRRRSFDRSNSHWKEMDDLKLISNAKVSPATTELFYGAKLLIADQNLRDTNSKSVVDDGLESVKSVSKDAASVTPRVINQRGFNKLSKWHKMQNIFNFNLIQRRQSERNCGNEEKYVGENVVDHSFGESWQKLRRVANGEATGNGSVSQKLIRSYSVSCRNHSKVAGLFNHTETKANGLKRREEVILQHSRSARYSPNNLDNGLLRFYLTPLRSYRRSKSGTSKLGSSSSIARNVL</sequence>
<feature type="region of interest" description="Disordered" evidence="1">
    <location>
        <begin position="617"/>
        <end position="636"/>
    </location>
</feature>
<evidence type="ECO:0000256" key="1">
    <source>
        <dbReference type="SAM" id="MobiDB-lite"/>
    </source>
</evidence>
<organism evidence="2">
    <name type="scientific">Fagus sylvatica</name>
    <name type="common">Beechnut</name>
    <dbReference type="NCBI Taxonomy" id="28930"/>
    <lineage>
        <taxon>Eukaryota</taxon>
        <taxon>Viridiplantae</taxon>
        <taxon>Streptophyta</taxon>
        <taxon>Embryophyta</taxon>
        <taxon>Tracheophyta</taxon>
        <taxon>Spermatophyta</taxon>
        <taxon>Magnoliopsida</taxon>
        <taxon>eudicotyledons</taxon>
        <taxon>Gunneridae</taxon>
        <taxon>Pentapetalae</taxon>
        <taxon>rosids</taxon>
        <taxon>fabids</taxon>
        <taxon>Fagales</taxon>
        <taxon>Fagaceae</taxon>
        <taxon>Fagus</taxon>
    </lineage>
</organism>
<dbReference type="Pfam" id="PF05340">
    <property type="entry name" value="DUF740"/>
    <property type="match status" value="1"/>
</dbReference>
<feature type="compositionally biased region" description="Low complexity" evidence="1">
    <location>
        <begin position="149"/>
        <end position="158"/>
    </location>
</feature>
<feature type="compositionally biased region" description="Low complexity" evidence="1">
    <location>
        <begin position="111"/>
        <end position="141"/>
    </location>
</feature>
<dbReference type="AlphaFoldDB" id="A0A2N9HXS9"/>
<dbReference type="EMBL" id="OIVN01004290">
    <property type="protein sequence ID" value="SPD16504.1"/>
    <property type="molecule type" value="Genomic_DNA"/>
</dbReference>
<feature type="region of interest" description="Disordered" evidence="1">
    <location>
        <begin position="109"/>
        <end position="169"/>
    </location>
</feature>
<dbReference type="PANTHER" id="PTHR31659:SF0">
    <property type="entry name" value="EMB|CAB61945.1"/>
    <property type="match status" value="1"/>
</dbReference>
<name>A0A2N9HXS9_FAGSY</name>
<dbReference type="InterPro" id="IPR008004">
    <property type="entry name" value="OCTOPUS-like"/>
</dbReference>
<proteinExistence type="predicted"/>
<reference evidence="2" key="1">
    <citation type="submission" date="2018-02" db="EMBL/GenBank/DDBJ databases">
        <authorList>
            <person name="Cohen D.B."/>
            <person name="Kent A.D."/>
        </authorList>
    </citation>
    <scope>NUCLEOTIDE SEQUENCE</scope>
</reference>